<evidence type="ECO:0000313" key="3">
    <source>
        <dbReference type="Proteomes" id="UP000886865"/>
    </source>
</evidence>
<dbReference type="EMBL" id="DVJQ01000018">
    <property type="protein sequence ID" value="HIS73770.1"/>
    <property type="molecule type" value="Genomic_DNA"/>
</dbReference>
<dbReference type="AlphaFoldDB" id="A0A9D1FID8"/>
<keyword evidence="1" id="KW-0472">Membrane</keyword>
<name>A0A9D1FID8_9BACT</name>
<comment type="caution">
    <text evidence="2">The sequence shown here is derived from an EMBL/GenBank/DDBJ whole genome shotgun (WGS) entry which is preliminary data.</text>
</comment>
<gene>
    <name evidence="2" type="ORF">IAA86_01965</name>
</gene>
<reference evidence="2" key="2">
    <citation type="journal article" date="2021" name="PeerJ">
        <title>Extensive microbial diversity within the chicken gut microbiome revealed by metagenomics and culture.</title>
        <authorList>
            <person name="Gilroy R."/>
            <person name="Ravi A."/>
            <person name="Getino M."/>
            <person name="Pursley I."/>
            <person name="Horton D.L."/>
            <person name="Alikhan N.F."/>
            <person name="Baker D."/>
            <person name="Gharbi K."/>
            <person name="Hall N."/>
            <person name="Watson M."/>
            <person name="Adriaenssens E.M."/>
            <person name="Foster-Nyarko E."/>
            <person name="Jarju S."/>
            <person name="Secka A."/>
            <person name="Antonio M."/>
            <person name="Oren A."/>
            <person name="Chaudhuri R.R."/>
            <person name="La Ragione R."/>
            <person name="Hildebrand F."/>
            <person name="Pallen M.J."/>
        </authorList>
    </citation>
    <scope>NUCLEOTIDE SEQUENCE</scope>
    <source>
        <strain evidence="2">CHK152-2871</strain>
    </source>
</reference>
<keyword evidence="1" id="KW-1133">Transmembrane helix</keyword>
<evidence type="ECO:0000313" key="2">
    <source>
        <dbReference type="EMBL" id="HIS73770.1"/>
    </source>
</evidence>
<reference evidence="2" key="1">
    <citation type="submission" date="2020-10" db="EMBL/GenBank/DDBJ databases">
        <authorList>
            <person name="Gilroy R."/>
        </authorList>
    </citation>
    <scope>NUCLEOTIDE SEQUENCE</scope>
    <source>
        <strain evidence="2">CHK152-2871</strain>
    </source>
</reference>
<proteinExistence type="predicted"/>
<organism evidence="2 3">
    <name type="scientific">Candidatus Galligastranaerophilus intestinavium</name>
    <dbReference type="NCBI Taxonomy" id="2840836"/>
    <lineage>
        <taxon>Bacteria</taxon>
        <taxon>Candidatus Galligastranaerophilus</taxon>
    </lineage>
</organism>
<dbReference type="Proteomes" id="UP000886865">
    <property type="component" value="Unassembled WGS sequence"/>
</dbReference>
<keyword evidence="1" id="KW-0812">Transmembrane</keyword>
<accession>A0A9D1FID8</accession>
<feature type="transmembrane region" description="Helical" evidence="1">
    <location>
        <begin position="7"/>
        <end position="28"/>
    </location>
</feature>
<evidence type="ECO:0000256" key="1">
    <source>
        <dbReference type="SAM" id="Phobius"/>
    </source>
</evidence>
<protein>
    <submittedName>
        <fullName evidence="2">Uncharacterized protein</fullName>
    </submittedName>
</protein>
<sequence>MENRNYFFSSLAVMILWVFFVINAPFAFRCCALDDNENPYQAEVEITQELIDNTKVRAPEVKFTPKIEKEISIMEKRHFKNPPTNETDGYRIARLEDTLMGKVWEYTPLETRMRRLKLASQRVTLAGTSLPNNLSRIYTQKRIRNDSIELREIEQVGIIDGLLRVYAPDLYEKVRFRNNRHFEYFGME</sequence>